<dbReference type="EMBL" id="JAPCID010000076">
    <property type="protein sequence ID" value="MDA0142143.1"/>
    <property type="molecule type" value="Genomic_DNA"/>
</dbReference>
<comment type="caution">
    <text evidence="1">The sequence shown here is derived from an EMBL/GenBank/DDBJ whole genome shotgun (WGS) entry which is preliminary data.</text>
</comment>
<proteinExistence type="predicted"/>
<evidence type="ECO:0000313" key="1">
    <source>
        <dbReference type="EMBL" id="MDA0142143.1"/>
    </source>
</evidence>
<name>A0ABT4RU81_9ACTN</name>
<dbReference type="Proteomes" id="UP001147700">
    <property type="component" value="Unassembled WGS sequence"/>
</dbReference>
<gene>
    <name evidence="1" type="ORF">OJ962_31960</name>
</gene>
<reference evidence="1" key="1">
    <citation type="submission" date="2022-10" db="EMBL/GenBank/DDBJ databases">
        <title>The WGS of Solirubrobacter sp. CPCC 204708.</title>
        <authorList>
            <person name="Jiang Z."/>
        </authorList>
    </citation>
    <scope>NUCLEOTIDE SEQUENCE</scope>
    <source>
        <strain evidence="1">CPCC 204708</strain>
    </source>
</reference>
<keyword evidence="2" id="KW-1185">Reference proteome</keyword>
<evidence type="ECO:0000313" key="2">
    <source>
        <dbReference type="Proteomes" id="UP001147700"/>
    </source>
</evidence>
<accession>A0ABT4RU81</accession>
<protein>
    <recommendedName>
        <fullName evidence="3">Heme peroxidase</fullName>
    </recommendedName>
</protein>
<organism evidence="1 2">
    <name type="scientific">Solirubrobacter deserti</name>
    <dbReference type="NCBI Taxonomy" id="2282478"/>
    <lineage>
        <taxon>Bacteria</taxon>
        <taxon>Bacillati</taxon>
        <taxon>Actinomycetota</taxon>
        <taxon>Thermoleophilia</taxon>
        <taxon>Solirubrobacterales</taxon>
        <taxon>Solirubrobacteraceae</taxon>
        <taxon>Solirubrobacter</taxon>
    </lineage>
</organism>
<dbReference type="RefSeq" id="WP_202954063.1">
    <property type="nucleotide sequence ID" value="NZ_JAPCID010000076.1"/>
</dbReference>
<evidence type="ECO:0008006" key="3">
    <source>
        <dbReference type="Google" id="ProtNLM"/>
    </source>
</evidence>
<sequence>MNAVDRVVAHAAVLGDPAGWAVAGVQENLAVAVIEAVWGIGVRAGGVANVIARYEALRGERPHTPAELAAFVETLGGPEAFADAVRNRQRTSTRNGILKAEAVYLEARMLGEEGVVDASGLSDAVRARWITVPGQKSGTSWDALLIATGHDTVKADRMLRRFVAVATGTTEARVSAARAHTLVVDAAARLGVSARALDYAIWRHESRAA</sequence>